<dbReference type="AlphaFoldDB" id="A0AAV7S1J7"/>
<name>A0AAV7S1J7_PLEWA</name>
<organism evidence="2 3">
    <name type="scientific">Pleurodeles waltl</name>
    <name type="common">Iberian ribbed newt</name>
    <dbReference type="NCBI Taxonomy" id="8319"/>
    <lineage>
        <taxon>Eukaryota</taxon>
        <taxon>Metazoa</taxon>
        <taxon>Chordata</taxon>
        <taxon>Craniata</taxon>
        <taxon>Vertebrata</taxon>
        <taxon>Euteleostomi</taxon>
        <taxon>Amphibia</taxon>
        <taxon>Batrachia</taxon>
        <taxon>Caudata</taxon>
        <taxon>Salamandroidea</taxon>
        <taxon>Salamandridae</taxon>
        <taxon>Pleurodelinae</taxon>
        <taxon>Pleurodeles</taxon>
    </lineage>
</organism>
<dbReference type="EMBL" id="JANPWB010000009">
    <property type="protein sequence ID" value="KAJ1157847.1"/>
    <property type="molecule type" value="Genomic_DNA"/>
</dbReference>
<evidence type="ECO:0000313" key="2">
    <source>
        <dbReference type="EMBL" id="KAJ1157847.1"/>
    </source>
</evidence>
<dbReference type="Proteomes" id="UP001066276">
    <property type="component" value="Chromosome 5"/>
</dbReference>
<feature type="region of interest" description="Disordered" evidence="1">
    <location>
        <begin position="1"/>
        <end position="82"/>
    </location>
</feature>
<feature type="compositionally biased region" description="Basic and acidic residues" evidence="1">
    <location>
        <begin position="7"/>
        <end position="27"/>
    </location>
</feature>
<gene>
    <name evidence="2" type="ORF">NDU88_010544</name>
</gene>
<feature type="compositionally biased region" description="Basic and acidic residues" evidence="1">
    <location>
        <begin position="68"/>
        <end position="81"/>
    </location>
</feature>
<comment type="caution">
    <text evidence="2">The sequence shown here is derived from an EMBL/GenBank/DDBJ whole genome shotgun (WGS) entry which is preliminary data.</text>
</comment>
<evidence type="ECO:0000256" key="1">
    <source>
        <dbReference type="SAM" id="MobiDB-lite"/>
    </source>
</evidence>
<reference evidence="2" key="1">
    <citation type="journal article" date="2022" name="bioRxiv">
        <title>Sequencing and chromosome-scale assembly of the giantPleurodeles waltlgenome.</title>
        <authorList>
            <person name="Brown T."/>
            <person name="Elewa A."/>
            <person name="Iarovenko S."/>
            <person name="Subramanian E."/>
            <person name="Araus A.J."/>
            <person name="Petzold A."/>
            <person name="Susuki M."/>
            <person name="Suzuki K.-i.T."/>
            <person name="Hayashi T."/>
            <person name="Toyoda A."/>
            <person name="Oliveira C."/>
            <person name="Osipova E."/>
            <person name="Leigh N.D."/>
            <person name="Simon A."/>
            <person name="Yun M.H."/>
        </authorList>
    </citation>
    <scope>NUCLEOTIDE SEQUENCE</scope>
    <source>
        <strain evidence="2">20211129_DDA</strain>
        <tissue evidence="2">Liver</tissue>
    </source>
</reference>
<evidence type="ECO:0000313" key="3">
    <source>
        <dbReference type="Proteomes" id="UP001066276"/>
    </source>
</evidence>
<sequence>MRAAANDVRKKDTETEGVFKPERDARQDGWFCPGEEDVVVTESRADRPERKSGRRRCQGEAQSNPGVKTEEDVGEERRSEQIGHVLGRMWPSQVQSKNETGNWDSGICFFNKIEGGVGTAGNSTGEHTHN</sequence>
<accession>A0AAV7S1J7</accession>
<keyword evidence="3" id="KW-1185">Reference proteome</keyword>
<proteinExistence type="predicted"/>
<protein>
    <submittedName>
        <fullName evidence="2">Uncharacterized protein</fullName>
    </submittedName>
</protein>